<dbReference type="EMBL" id="OMOR01000001">
    <property type="protein sequence ID" value="SPH20810.1"/>
    <property type="molecule type" value="Genomic_DNA"/>
</dbReference>
<keyword evidence="10 12" id="KW-1133">Transmembrane helix</keyword>
<evidence type="ECO:0000313" key="14">
    <source>
        <dbReference type="Proteomes" id="UP000244880"/>
    </source>
</evidence>
<protein>
    <recommendedName>
        <fullName evidence="4 12">Heme exporter protein D</fullName>
    </recommendedName>
</protein>
<dbReference type="GO" id="GO:0005886">
    <property type="term" value="C:plasma membrane"/>
    <property type="evidence" value="ECO:0007669"/>
    <property type="project" value="UniProtKB-SubCell"/>
</dbReference>
<organism evidence="13 14">
    <name type="scientific">Ascidiaceihabitans donghaensis</name>
    <dbReference type="NCBI Taxonomy" id="1510460"/>
    <lineage>
        <taxon>Bacteria</taxon>
        <taxon>Pseudomonadati</taxon>
        <taxon>Pseudomonadota</taxon>
        <taxon>Alphaproteobacteria</taxon>
        <taxon>Rhodobacterales</taxon>
        <taxon>Paracoccaceae</taxon>
        <taxon>Ascidiaceihabitans</taxon>
    </lineage>
</organism>
<comment type="subcellular location">
    <subcellularLocation>
        <location evidence="2 12">Cell inner membrane</location>
        <topology evidence="2 12">Single-pass membrane protein</topology>
    </subcellularLocation>
</comment>
<evidence type="ECO:0000256" key="9">
    <source>
        <dbReference type="ARBA" id="ARBA00022748"/>
    </source>
</evidence>
<dbReference type="Proteomes" id="UP000244880">
    <property type="component" value="Unassembled WGS sequence"/>
</dbReference>
<proteinExistence type="inferred from homology"/>
<feature type="transmembrane region" description="Helical" evidence="12">
    <location>
        <begin position="12"/>
        <end position="31"/>
    </location>
</feature>
<evidence type="ECO:0000256" key="2">
    <source>
        <dbReference type="ARBA" id="ARBA00004377"/>
    </source>
</evidence>
<comment type="similarity">
    <text evidence="3 12">Belongs to the CcmD/CycX/HelD family.</text>
</comment>
<gene>
    <name evidence="13" type="ORF">ASD8599_01551</name>
</gene>
<dbReference type="RefSeq" id="WP_181364432.1">
    <property type="nucleotide sequence ID" value="NZ_OMOR01000001.1"/>
</dbReference>
<reference evidence="13 14" key="1">
    <citation type="submission" date="2018-03" db="EMBL/GenBank/DDBJ databases">
        <authorList>
            <person name="Keele B.F."/>
        </authorList>
    </citation>
    <scope>NUCLEOTIDE SEQUENCE [LARGE SCALE GENOMIC DNA]</scope>
    <source>
        <strain evidence="13 14">CECT 8599</strain>
    </source>
</reference>
<keyword evidence="9 12" id="KW-0201">Cytochrome c-type biogenesis</keyword>
<evidence type="ECO:0000256" key="8">
    <source>
        <dbReference type="ARBA" id="ARBA00022692"/>
    </source>
</evidence>
<sequence length="52" mass="5689">MIPDLGKYATTVLAAYGSSLALLLGLLWMTLRQGRKARRALDAVEERAKQNG</sequence>
<dbReference type="NCBIfam" id="TIGR03141">
    <property type="entry name" value="cytochro_ccmD"/>
    <property type="match status" value="1"/>
</dbReference>
<evidence type="ECO:0000256" key="4">
    <source>
        <dbReference type="ARBA" id="ARBA00016461"/>
    </source>
</evidence>
<keyword evidence="7 12" id="KW-0997">Cell inner membrane</keyword>
<evidence type="ECO:0000313" key="13">
    <source>
        <dbReference type="EMBL" id="SPH20810.1"/>
    </source>
</evidence>
<keyword evidence="5 12" id="KW-0813">Transport</keyword>
<keyword evidence="8 12" id="KW-0812">Transmembrane</keyword>
<dbReference type="InterPro" id="IPR007078">
    <property type="entry name" value="Haem_export_protD_CcmD"/>
</dbReference>
<accession>A0A2R8BCQ5</accession>
<dbReference type="GO" id="GO:0015886">
    <property type="term" value="P:heme transport"/>
    <property type="evidence" value="ECO:0007669"/>
    <property type="project" value="InterPro"/>
</dbReference>
<evidence type="ECO:0000256" key="5">
    <source>
        <dbReference type="ARBA" id="ARBA00022448"/>
    </source>
</evidence>
<evidence type="ECO:0000256" key="12">
    <source>
        <dbReference type="RuleBase" id="RU363101"/>
    </source>
</evidence>
<name>A0A2R8BCQ5_9RHOB</name>
<dbReference type="AlphaFoldDB" id="A0A2R8BCQ5"/>
<keyword evidence="11 12" id="KW-0472">Membrane</keyword>
<evidence type="ECO:0000256" key="3">
    <source>
        <dbReference type="ARBA" id="ARBA00008741"/>
    </source>
</evidence>
<evidence type="ECO:0000256" key="6">
    <source>
        <dbReference type="ARBA" id="ARBA00022475"/>
    </source>
</evidence>
<dbReference type="Pfam" id="PF04995">
    <property type="entry name" value="CcmD"/>
    <property type="match status" value="1"/>
</dbReference>
<keyword evidence="14" id="KW-1185">Reference proteome</keyword>
<evidence type="ECO:0000256" key="7">
    <source>
        <dbReference type="ARBA" id="ARBA00022519"/>
    </source>
</evidence>
<comment type="function">
    <text evidence="1 12">Required for the export of heme to the periplasm for the biogenesis of c-type cytochromes.</text>
</comment>
<keyword evidence="6 12" id="KW-1003">Cell membrane</keyword>
<dbReference type="GO" id="GO:0017004">
    <property type="term" value="P:cytochrome complex assembly"/>
    <property type="evidence" value="ECO:0007669"/>
    <property type="project" value="UniProtKB-KW"/>
</dbReference>
<evidence type="ECO:0000256" key="1">
    <source>
        <dbReference type="ARBA" id="ARBA00002442"/>
    </source>
</evidence>
<evidence type="ECO:0000256" key="11">
    <source>
        <dbReference type="ARBA" id="ARBA00023136"/>
    </source>
</evidence>
<evidence type="ECO:0000256" key="10">
    <source>
        <dbReference type="ARBA" id="ARBA00022989"/>
    </source>
</evidence>